<keyword evidence="1 4" id="KW-0489">Methyltransferase</keyword>
<keyword evidence="2" id="KW-0808">Transferase</keyword>
<dbReference type="PANTHER" id="PTHR43464:SF19">
    <property type="entry name" value="UBIQUINONE BIOSYNTHESIS O-METHYLTRANSFERASE, MITOCHONDRIAL"/>
    <property type="match status" value="1"/>
</dbReference>
<keyword evidence="5" id="KW-1185">Reference proteome</keyword>
<dbReference type="GO" id="GO:0008168">
    <property type="term" value="F:methyltransferase activity"/>
    <property type="evidence" value="ECO:0007669"/>
    <property type="project" value="UniProtKB-KW"/>
</dbReference>
<protein>
    <submittedName>
        <fullName evidence="4">Methyltransferase</fullName>
    </submittedName>
</protein>
<evidence type="ECO:0000313" key="4">
    <source>
        <dbReference type="EMBL" id="GLC26660.1"/>
    </source>
</evidence>
<reference evidence="4" key="1">
    <citation type="submission" date="2022-08" db="EMBL/GenBank/DDBJ databases">
        <title>Draft genome sequencing of Roseisolibacter agri AW1220.</title>
        <authorList>
            <person name="Tobiishi Y."/>
            <person name="Tonouchi A."/>
        </authorList>
    </citation>
    <scope>NUCLEOTIDE SEQUENCE</scope>
    <source>
        <strain evidence="4">AW1220</strain>
    </source>
</reference>
<evidence type="ECO:0000313" key="5">
    <source>
        <dbReference type="Proteomes" id="UP001161325"/>
    </source>
</evidence>
<dbReference type="Pfam" id="PF13489">
    <property type="entry name" value="Methyltransf_23"/>
    <property type="match status" value="1"/>
</dbReference>
<sequence length="258" mass="28875">MSPERSVILCPIVDAAAYDFIFEREHQHWWFRARRELIARTVTRFVPDGAPFLDVGCGTGSLLERLGRAVEPWGLDPSAESVARGRARGLRRLTEGGVDAIATLPQRHFAGVGFFDVLEHLDDDAGALRLAFDALRPGGVVVATVPAFRWLWSRHDEVHQHRRRYRREELAARLTEAGFLPELLTYYNARLFPLVATVRLVERAFGLEADADTRVPPAPINRLLERVFLSERTRLARATTSGGFSAGLSVLAVGRRPD</sequence>
<accession>A0AA37Q4X2</accession>
<dbReference type="InterPro" id="IPR029063">
    <property type="entry name" value="SAM-dependent_MTases_sf"/>
</dbReference>
<dbReference type="GO" id="GO:0032259">
    <property type="term" value="P:methylation"/>
    <property type="evidence" value="ECO:0007669"/>
    <property type="project" value="UniProtKB-KW"/>
</dbReference>
<evidence type="ECO:0000256" key="3">
    <source>
        <dbReference type="ARBA" id="ARBA00022691"/>
    </source>
</evidence>
<dbReference type="CDD" id="cd02440">
    <property type="entry name" value="AdoMet_MTases"/>
    <property type="match status" value="1"/>
</dbReference>
<organism evidence="4 5">
    <name type="scientific">Roseisolibacter agri</name>
    <dbReference type="NCBI Taxonomy" id="2014610"/>
    <lineage>
        <taxon>Bacteria</taxon>
        <taxon>Pseudomonadati</taxon>
        <taxon>Gemmatimonadota</taxon>
        <taxon>Gemmatimonadia</taxon>
        <taxon>Gemmatimonadales</taxon>
        <taxon>Gemmatimonadaceae</taxon>
        <taxon>Roseisolibacter</taxon>
    </lineage>
</organism>
<dbReference type="AlphaFoldDB" id="A0AA37Q4X2"/>
<keyword evidence="3" id="KW-0949">S-adenosyl-L-methionine</keyword>
<dbReference type="Proteomes" id="UP001161325">
    <property type="component" value="Unassembled WGS sequence"/>
</dbReference>
<evidence type="ECO:0000256" key="1">
    <source>
        <dbReference type="ARBA" id="ARBA00022603"/>
    </source>
</evidence>
<evidence type="ECO:0000256" key="2">
    <source>
        <dbReference type="ARBA" id="ARBA00022679"/>
    </source>
</evidence>
<dbReference type="Gene3D" id="3.40.50.150">
    <property type="entry name" value="Vaccinia Virus protein VP39"/>
    <property type="match status" value="1"/>
</dbReference>
<dbReference type="EMBL" id="BRXS01000005">
    <property type="protein sequence ID" value="GLC26660.1"/>
    <property type="molecule type" value="Genomic_DNA"/>
</dbReference>
<dbReference type="SUPFAM" id="SSF53335">
    <property type="entry name" value="S-adenosyl-L-methionine-dependent methyltransferases"/>
    <property type="match status" value="1"/>
</dbReference>
<name>A0AA37Q4X2_9BACT</name>
<comment type="caution">
    <text evidence="4">The sequence shown here is derived from an EMBL/GenBank/DDBJ whole genome shotgun (WGS) entry which is preliminary data.</text>
</comment>
<proteinExistence type="predicted"/>
<gene>
    <name evidence="4" type="ORF">rosag_31730</name>
</gene>
<dbReference type="PANTHER" id="PTHR43464">
    <property type="entry name" value="METHYLTRANSFERASE"/>
    <property type="match status" value="1"/>
</dbReference>